<dbReference type="STRING" id="525909.Afer_0540"/>
<dbReference type="InterPro" id="IPR014710">
    <property type="entry name" value="RmlC-like_jellyroll"/>
</dbReference>
<dbReference type="KEGG" id="afo:Afer_0540"/>
<dbReference type="PANTHER" id="PTHR21047:SF2">
    <property type="entry name" value="THYMIDINE DIPHOSPHO-4-KETO-RHAMNOSE 3,5-EPIMERASE"/>
    <property type="match status" value="1"/>
</dbReference>
<gene>
    <name evidence="5" type="ordered locus">Afer_0540</name>
</gene>
<dbReference type="EMBL" id="CP001631">
    <property type="protein sequence ID" value="ACU53501.1"/>
    <property type="molecule type" value="Genomic_DNA"/>
</dbReference>
<dbReference type="Proteomes" id="UP000000771">
    <property type="component" value="Chromosome"/>
</dbReference>
<dbReference type="OrthoDB" id="9803892at2"/>
<feature type="active site" description="Proton donor" evidence="2">
    <location>
        <position position="122"/>
    </location>
</feature>
<evidence type="ECO:0000256" key="2">
    <source>
        <dbReference type="PIRSR" id="PIRSR600888-1"/>
    </source>
</evidence>
<dbReference type="AlphaFoldDB" id="C7M3A7"/>
<dbReference type="RefSeq" id="WP_015797996.1">
    <property type="nucleotide sequence ID" value="NC_013124.1"/>
</dbReference>
<evidence type="ECO:0000256" key="3">
    <source>
        <dbReference type="PIRSR" id="PIRSR600888-3"/>
    </source>
</evidence>
<dbReference type="GO" id="GO:0005829">
    <property type="term" value="C:cytosol"/>
    <property type="evidence" value="ECO:0007669"/>
    <property type="project" value="TreeGrafter"/>
</dbReference>
<evidence type="ECO:0000256" key="1">
    <source>
        <dbReference type="ARBA" id="ARBA00010154"/>
    </source>
</evidence>
<protein>
    <submittedName>
        <fullName evidence="5">dTDP-4-dehydrorhamnose 35-epimerase related</fullName>
    </submittedName>
</protein>
<dbReference type="GO" id="GO:0019305">
    <property type="term" value="P:dTDP-rhamnose biosynthetic process"/>
    <property type="evidence" value="ECO:0007669"/>
    <property type="project" value="TreeGrafter"/>
</dbReference>
<comment type="similarity">
    <text evidence="1">Belongs to the dTDP-4-dehydrorhamnose 3,5-epimerase family.</text>
</comment>
<dbReference type="GO" id="GO:0008830">
    <property type="term" value="F:dTDP-4-dehydrorhamnose 3,5-epimerase activity"/>
    <property type="evidence" value="ECO:0007669"/>
    <property type="project" value="InterPro"/>
</dbReference>
<dbReference type="Gene3D" id="2.60.120.10">
    <property type="entry name" value="Jelly Rolls"/>
    <property type="match status" value="1"/>
</dbReference>
<dbReference type="eggNOG" id="COG1898">
    <property type="taxonomic scope" value="Bacteria"/>
</dbReference>
<feature type="site" description="Participates in a stacking interaction with the thymidine ring of dTDP-4-oxo-6-deoxyglucose" evidence="3">
    <location>
        <position position="128"/>
    </location>
</feature>
<evidence type="ECO:0000313" key="5">
    <source>
        <dbReference type="EMBL" id="ACU53501.1"/>
    </source>
</evidence>
<dbReference type="GO" id="GO:0000271">
    <property type="term" value="P:polysaccharide biosynthetic process"/>
    <property type="evidence" value="ECO:0007669"/>
    <property type="project" value="TreeGrafter"/>
</dbReference>
<dbReference type="InterPro" id="IPR000888">
    <property type="entry name" value="RmlC-like"/>
</dbReference>
<feature type="active site" description="Proton acceptor" evidence="2">
    <location>
        <position position="56"/>
    </location>
</feature>
<keyword evidence="6" id="KW-1185">Reference proteome</keyword>
<feature type="region of interest" description="Disordered" evidence="4">
    <location>
        <begin position="158"/>
        <end position="180"/>
    </location>
</feature>
<dbReference type="HOGENOM" id="CLU_090940_1_1_11"/>
<dbReference type="Pfam" id="PF00908">
    <property type="entry name" value="dTDP_sugar_isom"/>
    <property type="match status" value="1"/>
</dbReference>
<organism evidence="5 6">
    <name type="scientific">Acidimicrobium ferrooxidans (strain DSM 10331 / JCM 15462 / NBRC 103882 / ICP)</name>
    <dbReference type="NCBI Taxonomy" id="525909"/>
    <lineage>
        <taxon>Bacteria</taxon>
        <taxon>Bacillati</taxon>
        <taxon>Actinomycetota</taxon>
        <taxon>Acidimicrobiia</taxon>
        <taxon>Acidimicrobiales</taxon>
        <taxon>Acidimicrobiaceae</taxon>
        <taxon>Acidimicrobium</taxon>
    </lineage>
</organism>
<name>C7M3A7_ACIFD</name>
<accession>C7M3A7</accession>
<reference evidence="5 6" key="1">
    <citation type="journal article" date="2009" name="Stand. Genomic Sci.">
        <title>Complete genome sequence of Acidimicrobium ferrooxidans type strain (ICP).</title>
        <authorList>
            <person name="Clum A."/>
            <person name="Nolan M."/>
            <person name="Lang E."/>
            <person name="Glavina Del Rio T."/>
            <person name="Tice H."/>
            <person name="Copeland A."/>
            <person name="Cheng J.F."/>
            <person name="Lucas S."/>
            <person name="Chen F."/>
            <person name="Bruce D."/>
            <person name="Goodwin L."/>
            <person name="Pitluck S."/>
            <person name="Ivanova N."/>
            <person name="Mavrommatis K."/>
            <person name="Mikhailova N."/>
            <person name="Pati A."/>
            <person name="Chen A."/>
            <person name="Palaniappan K."/>
            <person name="Goker M."/>
            <person name="Spring S."/>
            <person name="Land M."/>
            <person name="Hauser L."/>
            <person name="Chang Y.J."/>
            <person name="Jeffries C.C."/>
            <person name="Chain P."/>
            <person name="Bristow J."/>
            <person name="Eisen J.A."/>
            <person name="Markowitz V."/>
            <person name="Hugenholtz P."/>
            <person name="Kyrpides N.C."/>
            <person name="Klenk H.P."/>
            <person name="Lapidus A."/>
        </authorList>
    </citation>
    <scope>NUCLEOTIDE SEQUENCE [LARGE SCALE GENOMIC DNA]</scope>
    <source>
        <strain evidence="6">DSM 10331 / JCM 15462 / NBRC 103882 / ICP</strain>
    </source>
</reference>
<dbReference type="InterPro" id="IPR011051">
    <property type="entry name" value="RmlC_Cupin_sf"/>
</dbReference>
<evidence type="ECO:0000313" key="6">
    <source>
        <dbReference type="Proteomes" id="UP000000771"/>
    </source>
</evidence>
<evidence type="ECO:0000256" key="4">
    <source>
        <dbReference type="SAM" id="MobiDB-lite"/>
    </source>
</evidence>
<proteinExistence type="inferred from homology"/>
<dbReference type="PANTHER" id="PTHR21047">
    <property type="entry name" value="DTDP-6-DEOXY-D-GLUCOSE-3,5 EPIMERASE"/>
    <property type="match status" value="1"/>
</dbReference>
<sequence length="180" mass="20316">MAHGEIADVIVIRPTVHADARGAFQETYRRSWFPLGREMVQGSRSDKVAGSLVGMHYHLHQADYWYVVRGTAQVLLYDFRHGSRTEGTTWSLLMGDEDPIGLFIPPGVAHGFAALTDLTLTYLVDGYYNPDDELGLRWNDPTFHGLWQLDDPVISERDQTNPLIAQVPPERRPSGRLRTA</sequence>
<dbReference type="SUPFAM" id="SSF51182">
    <property type="entry name" value="RmlC-like cupins"/>
    <property type="match status" value="1"/>
</dbReference>